<name>A0ABP8SHW6_9ACTN</name>
<reference evidence="2" key="1">
    <citation type="journal article" date="2019" name="Int. J. Syst. Evol. Microbiol.">
        <title>The Global Catalogue of Microorganisms (GCM) 10K type strain sequencing project: providing services to taxonomists for standard genome sequencing and annotation.</title>
        <authorList>
            <consortium name="The Broad Institute Genomics Platform"/>
            <consortium name="The Broad Institute Genome Sequencing Center for Infectious Disease"/>
            <person name="Wu L."/>
            <person name="Ma J."/>
        </authorList>
    </citation>
    <scope>NUCLEOTIDE SEQUENCE [LARGE SCALE GENOMIC DNA]</scope>
    <source>
        <strain evidence="2">JCM 3175</strain>
    </source>
</reference>
<evidence type="ECO:0000313" key="2">
    <source>
        <dbReference type="Proteomes" id="UP001500307"/>
    </source>
</evidence>
<protein>
    <submittedName>
        <fullName evidence="1">Uncharacterized protein</fullName>
    </submittedName>
</protein>
<comment type="caution">
    <text evidence="1">The sequence shown here is derived from an EMBL/GenBank/DDBJ whole genome shotgun (WGS) entry which is preliminary data.</text>
</comment>
<evidence type="ECO:0000313" key="1">
    <source>
        <dbReference type="EMBL" id="GAA4567841.1"/>
    </source>
</evidence>
<sequence length="307" mass="33258">MDDDDASLEADLDLLRTHAGLDRQRILWRLGERGEQVVPHLRQIRREGPGRLRAAALEVLVNIGGEALLDQADIAAAERLVRIKVRSEIPTGIDACWNYWICVRGHDQQGIMNALGLAAVRPATFALAASVITEDSHGADSGLFFVTPELNGWTAVIGPWCDPTDDDRHEEIRALVEQLSSRCGEAPAYYFGSQNDGSAWLIAQSGRTIRRYNELSAAMAIGQPLPIERQHLDELGISGNPEDHHDSDDDMLLADFHLDCTADIVAAAMSIDIVAGVSADVVVRGTGLLARVPGASTTSIPPGSYRI</sequence>
<proteinExistence type="predicted"/>
<gene>
    <name evidence="1" type="ORF">GCM10023176_21000</name>
</gene>
<dbReference type="EMBL" id="BAABGU010000009">
    <property type="protein sequence ID" value="GAA4567841.1"/>
    <property type="molecule type" value="Genomic_DNA"/>
</dbReference>
<dbReference type="RefSeq" id="WP_346118480.1">
    <property type="nucleotide sequence ID" value="NZ_BAABGU010000009.1"/>
</dbReference>
<accession>A0ABP8SHW6</accession>
<organism evidence="1 2">
    <name type="scientific">Micromonospora coerulea</name>
    <dbReference type="NCBI Taxonomy" id="47856"/>
    <lineage>
        <taxon>Bacteria</taxon>
        <taxon>Bacillati</taxon>
        <taxon>Actinomycetota</taxon>
        <taxon>Actinomycetes</taxon>
        <taxon>Micromonosporales</taxon>
        <taxon>Micromonosporaceae</taxon>
        <taxon>Micromonospora</taxon>
    </lineage>
</organism>
<keyword evidence="2" id="KW-1185">Reference proteome</keyword>
<dbReference type="Proteomes" id="UP001500307">
    <property type="component" value="Unassembled WGS sequence"/>
</dbReference>